<dbReference type="PROSITE" id="PS01186">
    <property type="entry name" value="EGF_2"/>
    <property type="match status" value="1"/>
</dbReference>
<proteinExistence type="predicted"/>
<reference evidence="3 4" key="1">
    <citation type="journal article" date="2024" name="Nat. Commun.">
        <title>Phylogenomics reveals the evolutionary origins of lichenization in chlorophyte algae.</title>
        <authorList>
            <person name="Puginier C."/>
            <person name="Libourel C."/>
            <person name="Otte J."/>
            <person name="Skaloud P."/>
            <person name="Haon M."/>
            <person name="Grisel S."/>
            <person name="Petersen M."/>
            <person name="Berrin J.G."/>
            <person name="Delaux P.M."/>
            <person name="Dal Grande F."/>
            <person name="Keller J."/>
        </authorList>
    </citation>
    <scope>NUCLEOTIDE SEQUENCE [LARGE SCALE GENOMIC DNA]</scope>
    <source>
        <strain evidence="3 4">SAG 216-7</strain>
    </source>
</reference>
<evidence type="ECO:0000259" key="2">
    <source>
        <dbReference type="PROSITE" id="PS50026"/>
    </source>
</evidence>
<comment type="caution">
    <text evidence="3">The sequence shown here is derived from an EMBL/GenBank/DDBJ whole genome shotgun (WGS) entry which is preliminary data.</text>
</comment>
<protein>
    <recommendedName>
        <fullName evidence="2">EGF-like domain-containing protein</fullName>
    </recommendedName>
</protein>
<evidence type="ECO:0000313" key="3">
    <source>
        <dbReference type="EMBL" id="KAK9918277.1"/>
    </source>
</evidence>
<feature type="disulfide bond" evidence="1">
    <location>
        <begin position="75"/>
        <end position="84"/>
    </location>
</feature>
<dbReference type="Proteomes" id="UP001491310">
    <property type="component" value="Unassembled WGS sequence"/>
</dbReference>
<organism evidence="3 4">
    <name type="scientific">Coccomyxa subellipsoidea</name>
    <dbReference type="NCBI Taxonomy" id="248742"/>
    <lineage>
        <taxon>Eukaryota</taxon>
        <taxon>Viridiplantae</taxon>
        <taxon>Chlorophyta</taxon>
        <taxon>core chlorophytes</taxon>
        <taxon>Trebouxiophyceae</taxon>
        <taxon>Trebouxiophyceae incertae sedis</taxon>
        <taxon>Coccomyxaceae</taxon>
        <taxon>Coccomyxa</taxon>
    </lineage>
</organism>
<feature type="domain" description="EGF-like" evidence="2">
    <location>
        <begin position="50"/>
        <end position="85"/>
    </location>
</feature>
<dbReference type="Gene3D" id="2.170.300.10">
    <property type="entry name" value="Tie2 ligand-binding domain superfamily"/>
    <property type="match status" value="1"/>
</dbReference>
<dbReference type="PROSITE" id="PS00022">
    <property type="entry name" value="EGF_1"/>
    <property type="match status" value="1"/>
</dbReference>
<comment type="caution">
    <text evidence="1">Lacks conserved residue(s) required for the propagation of feature annotation.</text>
</comment>
<dbReference type="InterPro" id="IPR000742">
    <property type="entry name" value="EGF"/>
</dbReference>
<keyword evidence="4" id="KW-1185">Reference proteome</keyword>
<keyword evidence="1" id="KW-0245">EGF-like domain</keyword>
<evidence type="ECO:0000313" key="4">
    <source>
        <dbReference type="Proteomes" id="UP001491310"/>
    </source>
</evidence>
<gene>
    <name evidence="3" type="ORF">WJX75_002801</name>
</gene>
<evidence type="ECO:0000256" key="1">
    <source>
        <dbReference type="PROSITE-ProRule" id="PRU00076"/>
    </source>
</evidence>
<name>A0ABR2Z287_9CHLO</name>
<keyword evidence="1" id="KW-1015">Disulfide bond</keyword>
<dbReference type="PROSITE" id="PS50026">
    <property type="entry name" value="EGF_3"/>
    <property type="match status" value="1"/>
</dbReference>
<accession>A0ABR2Z287</accession>
<sequence length="163" mass="16608">MVGVSGDSNATADSAFFLRSPVYTESLNAVQPFVGANSLIAPQVCQPGTFGRSCTLPTNCNNNGATNPSDGSCVCFAPYTGQFCNDTVTTPMSIASSTPMMSSTVPSTTLIPTTAPVITTPPPTTSCIPGNSNTFINVDNVDQAGSLIVAVNASSSGDCHGMR</sequence>
<dbReference type="EMBL" id="JALJOT010000001">
    <property type="protein sequence ID" value="KAK9918277.1"/>
    <property type="molecule type" value="Genomic_DNA"/>
</dbReference>